<feature type="compositionally biased region" description="Polar residues" evidence="1">
    <location>
        <begin position="104"/>
        <end position="119"/>
    </location>
</feature>
<protein>
    <submittedName>
        <fullName evidence="2">Uncharacterized protein</fullName>
    </submittedName>
</protein>
<organism evidence="2 3">
    <name type="scientific">Imshaugia aleurites</name>
    <dbReference type="NCBI Taxonomy" id="172621"/>
    <lineage>
        <taxon>Eukaryota</taxon>
        <taxon>Fungi</taxon>
        <taxon>Dikarya</taxon>
        <taxon>Ascomycota</taxon>
        <taxon>Pezizomycotina</taxon>
        <taxon>Lecanoromycetes</taxon>
        <taxon>OSLEUM clade</taxon>
        <taxon>Lecanoromycetidae</taxon>
        <taxon>Lecanorales</taxon>
        <taxon>Lecanorineae</taxon>
        <taxon>Parmeliaceae</taxon>
        <taxon>Imshaugia</taxon>
    </lineage>
</organism>
<evidence type="ECO:0000313" key="3">
    <source>
        <dbReference type="Proteomes" id="UP000664534"/>
    </source>
</evidence>
<name>A0A8H3IQ25_9LECA</name>
<evidence type="ECO:0000313" key="2">
    <source>
        <dbReference type="EMBL" id="CAF9929185.1"/>
    </source>
</evidence>
<dbReference type="EMBL" id="CAJPDT010000052">
    <property type="protein sequence ID" value="CAF9929185.1"/>
    <property type="molecule type" value="Genomic_DNA"/>
</dbReference>
<dbReference type="Proteomes" id="UP000664534">
    <property type="component" value="Unassembled WGS sequence"/>
</dbReference>
<evidence type="ECO:0000256" key="1">
    <source>
        <dbReference type="SAM" id="MobiDB-lite"/>
    </source>
</evidence>
<feature type="region of interest" description="Disordered" evidence="1">
    <location>
        <begin position="137"/>
        <end position="163"/>
    </location>
</feature>
<proteinExistence type="predicted"/>
<sequence>MMSKKNRLRRKRLGVHYDGDYFTTKEGKDGAPDFNRPFDRLVFNSARILTPFCVCLSAYDNLEIAVHLSPIKNIKQFGYLALYLSLRVDVNEKEIIDDDDDHTSVGTSNATTSSGHVDSPRSLQTFIVAENLDEDISDTPRATRRKGGESDGEYLSDKSDLSNIPMSNESDAFTSFYGRGSSISSLVIKSATFF</sequence>
<gene>
    <name evidence="2" type="ORF">IMSHALPRED_007840</name>
</gene>
<feature type="region of interest" description="Disordered" evidence="1">
    <location>
        <begin position="98"/>
        <end position="119"/>
    </location>
</feature>
<comment type="caution">
    <text evidence="2">The sequence shown here is derived from an EMBL/GenBank/DDBJ whole genome shotgun (WGS) entry which is preliminary data.</text>
</comment>
<keyword evidence="3" id="KW-1185">Reference proteome</keyword>
<accession>A0A8H3IQ25</accession>
<reference evidence="2" key="1">
    <citation type="submission" date="2021-03" db="EMBL/GenBank/DDBJ databases">
        <authorList>
            <person name="Tagirdzhanova G."/>
        </authorList>
    </citation>
    <scope>NUCLEOTIDE SEQUENCE</scope>
</reference>
<dbReference type="AlphaFoldDB" id="A0A8H3IQ25"/>